<keyword evidence="1" id="KW-0812">Transmembrane</keyword>
<feature type="transmembrane region" description="Helical" evidence="1">
    <location>
        <begin position="38"/>
        <end position="60"/>
    </location>
</feature>
<accession>A0AAV4RBF2</accession>
<proteinExistence type="predicted"/>
<reference evidence="2 3" key="1">
    <citation type="submission" date="2021-06" db="EMBL/GenBank/DDBJ databases">
        <title>Caerostris extrusa draft genome.</title>
        <authorList>
            <person name="Kono N."/>
            <person name="Arakawa K."/>
        </authorList>
    </citation>
    <scope>NUCLEOTIDE SEQUENCE [LARGE SCALE GENOMIC DNA]</scope>
</reference>
<evidence type="ECO:0000313" key="2">
    <source>
        <dbReference type="EMBL" id="GIY18790.1"/>
    </source>
</evidence>
<protein>
    <submittedName>
        <fullName evidence="2">Uncharacterized protein</fullName>
    </submittedName>
</protein>
<gene>
    <name evidence="2" type="ORF">CEXT_123951</name>
</gene>
<sequence>MRRSAESFAKREIWFANDIPDKRATKSPITARKMERTFFWTALFFMNAYQPPNLLSLLAFRRLSLKTLHPNHPDNPFALEIRLCAPSY</sequence>
<organism evidence="2 3">
    <name type="scientific">Caerostris extrusa</name>
    <name type="common">Bark spider</name>
    <name type="synonym">Caerostris bankana</name>
    <dbReference type="NCBI Taxonomy" id="172846"/>
    <lineage>
        <taxon>Eukaryota</taxon>
        <taxon>Metazoa</taxon>
        <taxon>Ecdysozoa</taxon>
        <taxon>Arthropoda</taxon>
        <taxon>Chelicerata</taxon>
        <taxon>Arachnida</taxon>
        <taxon>Araneae</taxon>
        <taxon>Araneomorphae</taxon>
        <taxon>Entelegynae</taxon>
        <taxon>Araneoidea</taxon>
        <taxon>Araneidae</taxon>
        <taxon>Caerostris</taxon>
    </lineage>
</organism>
<evidence type="ECO:0000256" key="1">
    <source>
        <dbReference type="SAM" id="Phobius"/>
    </source>
</evidence>
<dbReference type="Proteomes" id="UP001054945">
    <property type="component" value="Unassembled WGS sequence"/>
</dbReference>
<dbReference type="EMBL" id="BPLR01007677">
    <property type="protein sequence ID" value="GIY18790.1"/>
    <property type="molecule type" value="Genomic_DNA"/>
</dbReference>
<keyword evidence="1" id="KW-1133">Transmembrane helix</keyword>
<name>A0AAV4RBF2_CAEEX</name>
<keyword evidence="3" id="KW-1185">Reference proteome</keyword>
<dbReference type="AlphaFoldDB" id="A0AAV4RBF2"/>
<evidence type="ECO:0000313" key="3">
    <source>
        <dbReference type="Proteomes" id="UP001054945"/>
    </source>
</evidence>
<comment type="caution">
    <text evidence="2">The sequence shown here is derived from an EMBL/GenBank/DDBJ whole genome shotgun (WGS) entry which is preliminary data.</text>
</comment>
<keyword evidence="1" id="KW-0472">Membrane</keyword>